<protein>
    <submittedName>
        <fullName evidence="3">Response regulator</fullName>
    </submittedName>
</protein>
<sequence>MTDKTVTFLLVEDDDVDVKAIERSLRELRIKNPLVIARDGREALEHLRGENNREKIVSPFLILLDLNMPRMNGLEFLAELRSDPELSTSVVFVMTTSKDDRDRLSAYEKHVAGYIVKSNVANSFTDAMKFIDHYWRVVEFP</sequence>
<evidence type="ECO:0000256" key="1">
    <source>
        <dbReference type="PROSITE-ProRule" id="PRU00169"/>
    </source>
</evidence>
<reference evidence="3 4" key="1">
    <citation type="submission" date="2019-06" db="EMBL/GenBank/DDBJ databases">
        <title>Whole genome sequence for Rhodospirillaceae sp. R148.</title>
        <authorList>
            <person name="Wang G."/>
        </authorList>
    </citation>
    <scope>NUCLEOTIDE SEQUENCE [LARGE SCALE GENOMIC DNA]</scope>
    <source>
        <strain evidence="3 4">R148</strain>
    </source>
</reference>
<proteinExistence type="predicted"/>
<dbReference type="InterPro" id="IPR001789">
    <property type="entry name" value="Sig_transdc_resp-reg_receiver"/>
</dbReference>
<dbReference type="Pfam" id="PF00072">
    <property type="entry name" value="Response_reg"/>
    <property type="match status" value="1"/>
</dbReference>
<dbReference type="InterPro" id="IPR011006">
    <property type="entry name" value="CheY-like_superfamily"/>
</dbReference>
<dbReference type="Proteomes" id="UP000315252">
    <property type="component" value="Unassembled WGS sequence"/>
</dbReference>
<evidence type="ECO:0000313" key="4">
    <source>
        <dbReference type="Proteomes" id="UP000315252"/>
    </source>
</evidence>
<dbReference type="GO" id="GO:0000160">
    <property type="term" value="P:phosphorelay signal transduction system"/>
    <property type="evidence" value="ECO:0007669"/>
    <property type="project" value="InterPro"/>
</dbReference>
<dbReference type="SMART" id="SM00448">
    <property type="entry name" value="REC"/>
    <property type="match status" value="1"/>
</dbReference>
<keyword evidence="1" id="KW-0597">Phosphoprotein</keyword>
<dbReference type="PROSITE" id="PS50110">
    <property type="entry name" value="RESPONSE_REGULATORY"/>
    <property type="match status" value="1"/>
</dbReference>
<dbReference type="Gene3D" id="3.40.50.2300">
    <property type="match status" value="1"/>
</dbReference>
<dbReference type="OrthoDB" id="9786548at2"/>
<organism evidence="3 4">
    <name type="scientific">Denitrobaculum tricleocarpae</name>
    <dbReference type="NCBI Taxonomy" id="2591009"/>
    <lineage>
        <taxon>Bacteria</taxon>
        <taxon>Pseudomonadati</taxon>
        <taxon>Pseudomonadota</taxon>
        <taxon>Alphaproteobacteria</taxon>
        <taxon>Rhodospirillales</taxon>
        <taxon>Rhodospirillaceae</taxon>
        <taxon>Denitrobaculum</taxon>
    </lineage>
</organism>
<dbReference type="PANTHER" id="PTHR44520">
    <property type="entry name" value="RESPONSE REGULATOR RCP1-RELATED"/>
    <property type="match status" value="1"/>
</dbReference>
<evidence type="ECO:0000259" key="2">
    <source>
        <dbReference type="PROSITE" id="PS50110"/>
    </source>
</evidence>
<accession>A0A545TTT3</accession>
<dbReference type="RefSeq" id="WP_142896339.1">
    <property type="nucleotide sequence ID" value="NZ_ML660054.1"/>
</dbReference>
<dbReference type="SUPFAM" id="SSF52172">
    <property type="entry name" value="CheY-like"/>
    <property type="match status" value="1"/>
</dbReference>
<name>A0A545TTT3_9PROT</name>
<gene>
    <name evidence="3" type="ORF">FKG95_10690</name>
</gene>
<feature type="domain" description="Response regulatory" evidence="2">
    <location>
        <begin position="7"/>
        <end position="132"/>
    </location>
</feature>
<dbReference type="InterPro" id="IPR052893">
    <property type="entry name" value="TCS_response_regulator"/>
</dbReference>
<dbReference type="EMBL" id="VHSH01000003">
    <property type="protein sequence ID" value="TQV80625.1"/>
    <property type="molecule type" value="Genomic_DNA"/>
</dbReference>
<keyword evidence="4" id="KW-1185">Reference proteome</keyword>
<dbReference type="AlphaFoldDB" id="A0A545TTT3"/>
<feature type="modified residue" description="4-aspartylphosphate" evidence="1">
    <location>
        <position position="65"/>
    </location>
</feature>
<dbReference type="CDD" id="cd17557">
    <property type="entry name" value="REC_Rcp-like"/>
    <property type="match status" value="1"/>
</dbReference>
<evidence type="ECO:0000313" key="3">
    <source>
        <dbReference type="EMBL" id="TQV80625.1"/>
    </source>
</evidence>
<comment type="caution">
    <text evidence="3">The sequence shown here is derived from an EMBL/GenBank/DDBJ whole genome shotgun (WGS) entry which is preliminary data.</text>
</comment>
<dbReference type="PANTHER" id="PTHR44520:SF2">
    <property type="entry name" value="RESPONSE REGULATOR RCP1"/>
    <property type="match status" value="1"/>
</dbReference>